<evidence type="ECO:0000256" key="12">
    <source>
        <dbReference type="ARBA" id="ARBA00022989"/>
    </source>
</evidence>
<dbReference type="SUPFAM" id="SSF56784">
    <property type="entry name" value="HAD-like"/>
    <property type="match status" value="1"/>
</dbReference>
<dbReference type="InterPro" id="IPR023298">
    <property type="entry name" value="ATPase_P-typ_TM_dom_sf"/>
</dbReference>
<name>A0A1I3WQN2_9HYPH</name>
<dbReference type="InterPro" id="IPR018303">
    <property type="entry name" value="ATPase_P-typ_P_site"/>
</dbReference>
<dbReference type="CDD" id="cd02092">
    <property type="entry name" value="P-type_ATPase_FixI-like"/>
    <property type="match status" value="1"/>
</dbReference>
<comment type="caution">
    <text evidence="17">The sequence shown here is derived from an EMBL/GenBank/DDBJ whole genome shotgun (WGS) entry which is preliminary data.</text>
</comment>
<keyword evidence="5" id="KW-0597">Phosphoprotein</keyword>
<keyword evidence="18" id="KW-1185">Reference proteome</keyword>
<dbReference type="Gene3D" id="3.40.1110.10">
    <property type="entry name" value="Calcium-transporting ATPase, cytoplasmic domain N"/>
    <property type="match status" value="1"/>
</dbReference>
<evidence type="ECO:0000259" key="16">
    <source>
        <dbReference type="PROSITE" id="PS50846"/>
    </source>
</evidence>
<evidence type="ECO:0000256" key="10">
    <source>
        <dbReference type="ARBA" id="ARBA00022842"/>
    </source>
</evidence>
<dbReference type="NCBIfam" id="TIGR01494">
    <property type="entry name" value="ATPase_P-type"/>
    <property type="match status" value="1"/>
</dbReference>
<dbReference type="Proteomes" id="UP000199598">
    <property type="component" value="Unassembled WGS sequence"/>
</dbReference>
<dbReference type="InterPro" id="IPR036163">
    <property type="entry name" value="HMA_dom_sf"/>
</dbReference>
<evidence type="ECO:0000256" key="11">
    <source>
        <dbReference type="ARBA" id="ARBA00022967"/>
    </source>
</evidence>
<dbReference type="Gene3D" id="3.40.50.1000">
    <property type="entry name" value="HAD superfamily/HAD-like"/>
    <property type="match status" value="1"/>
</dbReference>
<dbReference type="PROSITE" id="PS00154">
    <property type="entry name" value="ATPASE_E1_E2"/>
    <property type="match status" value="1"/>
</dbReference>
<dbReference type="InterPro" id="IPR017969">
    <property type="entry name" value="Heavy-metal-associated_CS"/>
</dbReference>
<feature type="transmembrane region" description="Helical" evidence="15">
    <location>
        <begin position="104"/>
        <end position="128"/>
    </location>
</feature>
<evidence type="ECO:0000313" key="17">
    <source>
        <dbReference type="EMBL" id="SFK08741.1"/>
    </source>
</evidence>
<dbReference type="InterPro" id="IPR036412">
    <property type="entry name" value="HAD-like_sf"/>
</dbReference>
<dbReference type="Gene3D" id="3.30.70.100">
    <property type="match status" value="1"/>
</dbReference>
<protein>
    <submittedName>
        <fullName evidence="17">Cu2+-exporting ATPase</fullName>
    </submittedName>
</protein>
<dbReference type="PRINTS" id="PR00943">
    <property type="entry name" value="CUATPASE"/>
</dbReference>
<feature type="transmembrane region" description="Helical" evidence="15">
    <location>
        <begin position="201"/>
        <end position="219"/>
    </location>
</feature>
<gene>
    <name evidence="17" type="ORF">SAMN04488518_10267</name>
</gene>
<dbReference type="PRINTS" id="PR00119">
    <property type="entry name" value="CATATPASE"/>
</dbReference>
<keyword evidence="12 15" id="KW-1133">Transmembrane helix</keyword>
<evidence type="ECO:0000256" key="14">
    <source>
        <dbReference type="ARBA" id="ARBA00023136"/>
    </source>
</evidence>
<dbReference type="NCBIfam" id="TIGR01525">
    <property type="entry name" value="ATPase-IB_hvy"/>
    <property type="match status" value="1"/>
</dbReference>
<feature type="transmembrane region" description="Helical" evidence="15">
    <location>
        <begin position="357"/>
        <end position="380"/>
    </location>
</feature>
<keyword evidence="10" id="KW-0460">Magnesium</keyword>
<keyword evidence="13" id="KW-0406">Ion transport</keyword>
<dbReference type="Pfam" id="PF00702">
    <property type="entry name" value="Hydrolase"/>
    <property type="match status" value="1"/>
</dbReference>
<evidence type="ECO:0000256" key="15">
    <source>
        <dbReference type="RuleBase" id="RU362081"/>
    </source>
</evidence>
<dbReference type="SUPFAM" id="SSF81653">
    <property type="entry name" value="Calcium ATPase, transduction domain A"/>
    <property type="match status" value="1"/>
</dbReference>
<evidence type="ECO:0000256" key="13">
    <source>
        <dbReference type="ARBA" id="ARBA00023065"/>
    </source>
</evidence>
<accession>A0A1I3WQN2</accession>
<keyword evidence="8 15" id="KW-0547">Nucleotide-binding</keyword>
<dbReference type="CDD" id="cd00371">
    <property type="entry name" value="HMA"/>
    <property type="match status" value="1"/>
</dbReference>
<dbReference type="Pfam" id="PF00122">
    <property type="entry name" value="E1-E2_ATPase"/>
    <property type="match status" value="1"/>
</dbReference>
<evidence type="ECO:0000256" key="7">
    <source>
        <dbReference type="ARBA" id="ARBA00022723"/>
    </source>
</evidence>
<dbReference type="PROSITE" id="PS01047">
    <property type="entry name" value="HMA_1"/>
    <property type="match status" value="1"/>
</dbReference>
<evidence type="ECO:0000256" key="1">
    <source>
        <dbReference type="ARBA" id="ARBA00004651"/>
    </source>
</evidence>
<dbReference type="InterPro" id="IPR006121">
    <property type="entry name" value="HMA_dom"/>
</dbReference>
<evidence type="ECO:0000256" key="8">
    <source>
        <dbReference type="ARBA" id="ARBA00022741"/>
    </source>
</evidence>
<evidence type="ECO:0000256" key="2">
    <source>
        <dbReference type="ARBA" id="ARBA00006024"/>
    </source>
</evidence>
<feature type="transmembrane region" description="Helical" evidence="15">
    <location>
        <begin position="682"/>
        <end position="699"/>
    </location>
</feature>
<dbReference type="InterPro" id="IPR059000">
    <property type="entry name" value="ATPase_P-type_domA"/>
</dbReference>
<dbReference type="Pfam" id="PF00403">
    <property type="entry name" value="HMA"/>
    <property type="match status" value="1"/>
</dbReference>
<comment type="subcellular location">
    <subcellularLocation>
        <location evidence="1">Cell membrane</location>
        <topology evidence="1">Multi-pass membrane protein</topology>
    </subcellularLocation>
</comment>
<dbReference type="PANTHER" id="PTHR43520:SF5">
    <property type="entry name" value="CATION-TRANSPORTING P-TYPE ATPASE-RELATED"/>
    <property type="match status" value="1"/>
</dbReference>
<dbReference type="PROSITE" id="PS50846">
    <property type="entry name" value="HMA_2"/>
    <property type="match status" value="1"/>
</dbReference>
<keyword evidence="11" id="KW-1278">Translocase</keyword>
<dbReference type="InterPro" id="IPR023299">
    <property type="entry name" value="ATPase_P-typ_cyto_dom_N"/>
</dbReference>
<evidence type="ECO:0000256" key="4">
    <source>
        <dbReference type="ARBA" id="ARBA00022475"/>
    </source>
</evidence>
<proteinExistence type="inferred from homology"/>
<keyword evidence="14 15" id="KW-0472">Membrane</keyword>
<keyword evidence="4 15" id="KW-1003">Cell membrane</keyword>
<dbReference type="InterPro" id="IPR027256">
    <property type="entry name" value="P-typ_ATPase_IB"/>
</dbReference>
<dbReference type="NCBIfam" id="TIGR01511">
    <property type="entry name" value="ATPase-IB1_Cu"/>
    <property type="match status" value="1"/>
</dbReference>
<dbReference type="RefSeq" id="WP_093517173.1">
    <property type="nucleotide sequence ID" value="NZ_FOSK01000002.1"/>
</dbReference>
<dbReference type="PANTHER" id="PTHR43520">
    <property type="entry name" value="ATP7, ISOFORM B"/>
    <property type="match status" value="1"/>
</dbReference>
<sequence>MSAPERDWAAFVTNTDDGKAHMDLAVDGITCAACMYEIERGLQKLDGVEKARVNLSSHRLSVDWDGEKTNPSPIVDLLQRLGYKAYPFDPAQVKSRGDAVGKEILRALAISGFAAMNIMLLSISIWSGNASDIDPETRSFFHWISALIALPTVVYSGRIFFRSAYMAVKTGRLNMDVPITIGVLLATGLSMWQTVQEAEHAYFDSAVMLLFFLLVGRYCDHLMRRKTRSFAENLATLKAESAAKIQEDGSALDVPLSKLSVGDRVLVRAGERISVDGKISTGTSEVDQSLVTGETLLQPVGEGDLVYAGTMNTYGVLEIEVTAAAKGTLLDEVNRLLETAMEGRSKYVHIADRASQLYAPVVHAAALLTLVGWIMLGMAWQPALVIAISVLIITCPCALGLAIPAVQVVASGLFFNERVLLNAGDAIERLATVDTIVFDKTGTLTLPETSLSEKHDLSADQLELAGRLALSSSHPLSQAIARATGAQQALLDAKESAGKGVEAIIDGVPAKLGSPAFCGVSDEQLEQAKILQPDASFVAFQSGDKAAQLLPVGQFMREGATDTIQKLKTAGFTIEIFSGDHKGAVEHAARVLGVETWQAAMKPQDKIDHIEELKAQGKKVLMVGDGLNDAPSLAAANVSISPVSAVHVSQAAADAVFLGDSLAPVMSALTISKKARWVMNQNLAISVVYNMIAVPFAVLGFVTPLVAALAMSGSSIIVTLNAVRLRMLAGSSTQPNSEA</sequence>
<dbReference type="SUPFAM" id="SSF81665">
    <property type="entry name" value="Calcium ATPase, transmembrane domain M"/>
    <property type="match status" value="1"/>
</dbReference>
<reference evidence="17 18" key="1">
    <citation type="submission" date="2016-10" db="EMBL/GenBank/DDBJ databases">
        <authorList>
            <person name="Varghese N."/>
            <person name="Submissions S."/>
        </authorList>
    </citation>
    <scope>NUCLEOTIDE SEQUENCE [LARGE SCALE GENOMIC DNA]</scope>
    <source>
        <strain evidence="17 18">DSM 16392</strain>
    </source>
</reference>
<evidence type="ECO:0000313" key="18">
    <source>
        <dbReference type="Proteomes" id="UP000199598"/>
    </source>
</evidence>
<evidence type="ECO:0000256" key="6">
    <source>
        <dbReference type="ARBA" id="ARBA00022692"/>
    </source>
</evidence>
<evidence type="ECO:0000256" key="5">
    <source>
        <dbReference type="ARBA" id="ARBA00022553"/>
    </source>
</evidence>
<keyword evidence="7 15" id="KW-0479">Metal-binding</keyword>
<keyword evidence="3" id="KW-0813">Transport</keyword>
<feature type="transmembrane region" description="Helical" evidence="15">
    <location>
        <begin position="140"/>
        <end position="161"/>
    </location>
</feature>
<comment type="similarity">
    <text evidence="2 15">Belongs to the cation transport ATPase (P-type) (TC 3.A.3) family. Type IB subfamily.</text>
</comment>
<keyword evidence="6 15" id="KW-0812">Transmembrane</keyword>
<evidence type="ECO:0000256" key="9">
    <source>
        <dbReference type="ARBA" id="ARBA00022840"/>
    </source>
</evidence>
<dbReference type="InterPro" id="IPR008250">
    <property type="entry name" value="ATPase_P-typ_transduc_dom_A_sf"/>
</dbReference>
<dbReference type="InterPro" id="IPR001757">
    <property type="entry name" value="P_typ_ATPase"/>
</dbReference>
<dbReference type="EMBL" id="FOSK01000002">
    <property type="protein sequence ID" value="SFK08741.1"/>
    <property type="molecule type" value="Genomic_DNA"/>
</dbReference>
<feature type="transmembrane region" description="Helical" evidence="15">
    <location>
        <begin position="173"/>
        <end position="195"/>
    </location>
</feature>
<dbReference type="InterPro" id="IPR023214">
    <property type="entry name" value="HAD_sf"/>
</dbReference>
<evidence type="ECO:0000256" key="3">
    <source>
        <dbReference type="ARBA" id="ARBA00022448"/>
    </source>
</evidence>
<keyword evidence="9 15" id="KW-0067">ATP-binding</keyword>
<dbReference type="SUPFAM" id="SSF55008">
    <property type="entry name" value="HMA, heavy metal-associated domain"/>
    <property type="match status" value="1"/>
</dbReference>
<organism evidence="17 18">
    <name type="scientific">Pseudovibrio ascidiaceicola</name>
    <dbReference type="NCBI Taxonomy" id="285279"/>
    <lineage>
        <taxon>Bacteria</taxon>
        <taxon>Pseudomonadati</taxon>
        <taxon>Pseudomonadota</taxon>
        <taxon>Alphaproteobacteria</taxon>
        <taxon>Hyphomicrobiales</taxon>
        <taxon>Stappiaceae</taxon>
        <taxon>Pseudovibrio</taxon>
    </lineage>
</organism>
<feature type="domain" description="HMA" evidence="16">
    <location>
        <begin position="20"/>
        <end position="86"/>
    </location>
</feature>
<feature type="transmembrane region" description="Helical" evidence="15">
    <location>
        <begin position="386"/>
        <end position="415"/>
    </location>
</feature>
<dbReference type="Gene3D" id="2.70.150.10">
    <property type="entry name" value="Calcium-transporting ATPase, cytoplasmic transduction domain A"/>
    <property type="match status" value="1"/>
</dbReference>